<feature type="non-terminal residue" evidence="2">
    <location>
        <position position="90"/>
    </location>
</feature>
<organism evidence="2">
    <name type="scientific">marine sediment metagenome</name>
    <dbReference type="NCBI Taxonomy" id="412755"/>
    <lineage>
        <taxon>unclassified sequences</taxon>
        <taxon>metagenomes</taxon>
        <taxon>ecological metagenomes</taxon>
    </lineage>
</organism>
<protein>
    <submittedName>
        <fullName evidence="2">Uncharacterized protein</fullName>
    </submittedName>
</protein>
<proteinExistence type="predicted"/>
<dbReference type="AlphaFoldDB" id="X0VP72"/>
<evidence type="ECO:0000256" key="1">
    <source>
        <dbReference type="SAM" id="MobiDB-lite"/>
    </source>
</evidence>
<dbReference type="EMBL" id="BARS01020014">
    <property type="protein sequence ID" value="GAG02366.1"/>
    <property type="molecule type" value="Genomic_DNA"/>
</dbReference>
<accession>X0VP72</accession>
<reference evidence="2" key="1">
    <citation type="journal article" date="2014" name="Front. Microbiol.">
        <title>High frequency of phylogenetically diverse reductive dehalogenase-homologous genes in deep subseafloor sedimentary metagenomes.</title>
        <authorList>
            <person name="Kawai M."/>
            <person name="Futagami T."/>
            <person name="Toyoda A."/>
            <person name="Takaki Y."/>
            <person name="Nishi S."/>
            <person name="Hori S."/>
            <person name="Arai W."/>
            <person name="Tsubouchi T."/>
            <person name="Morono Y."/>
            <person name="Uchiyama I."/>
            <person name="Ito T."/>
            <person name="Fujiyama A."/>
            <person name="Inagaki F."/>
            <person name="Takami H."/>
        </authorList>
    </citation>
    <scope>NUCLEOTIDE SEQUENCE</scope>
    <source>
        <strain evidence="2">Expedition CK06-06</strain>
    </source>
</reference>
<evidence type="ECO:0000313" key="2">
    <source>
        <dbReference type="EMBL" id="GAG02366.1"/>
    </source>
</evidence>
<feature type="region of interest" description="Disordered" evidence="1">
    <location>
        <begin position="1"/>
        <end position="20"/>
    </location>
</feature>
<comment type="caution">
    <text evidence="2">The sequence shown here is derived from an EMBL/GenBank/DDBJ whole genome shotgun (WGS) entry which is preliminary data.</text>
</comment>
<gene>
    <name evidence="2" type="ORF">S01H1_32336</name>
</gene>
<sequence length="90" mass="10092">MRSYNGTVPEPPLPTHAQDRRRLDALLSRAWALAEEKDHPLGRLQGITLGRYRLLALLGPKNNVGAREGPRKLQGFKPLNEALARERTEA</sequence>
<name>X0VP72_9ZZZZ</name>